<feature type="region of interest" description="Disordered" evidence="1">
    <location>
        <begin position="789"/>
        <end position="808"/>
    </location>
</feature>
<gene>
    <name evidence="2" type="ORF">NDU88_002876</name>
</gene>
<dbReference type="EMBL" id="JANPWB010000013">
    <property type="protein sequence ID" value="KAJ1105470.1"/>
    <property type="molecule type" value="Genomic_DNA"/>
</dbReference>
<feature type="compositionally biased region" description="Polar residues" evidence="1">
    <location>
        <begin position="793"/>
        <end position="808"/>
    </location>
</feature>
<dbReference type="AlphaFoldDB" id="A0AAV7MYM0"/>
<comment type="caution">
    <text evidence="2">The sequence shown here is derived from an EMBL/GenBank/DDBJ whole genome shotgun (WGS) entry which is preliminary data.</text>
</comment>
<feature type="region of interest" description="Disordered" evidence="1">
    <location>
        <begin position="449"/>
        <end position="481"/>
    </location>
</feature>
<name>A0AAV7MYM0_PLEWA</name>
<evidence type="ECO:0000313" key="2">
    <source>
        <dbReference type="EMBL" id="KAJ1105470.1"/>
    </source>
</evidence>
<accession>A0AAV7MYM0</accession>
<protein>
    <submittedName>
        <fullName evidence="2">Uncharacterized protein</fullName>
    </submittedName>
</protein>
<feature type="compositionally biased region" description="Polar residues" evidence="1">
    <location>
        <begin position="453"/>
        <end position="463"/>
    </location>
</feature>
<proteinExistence type="predicted"/>
<dbReference type="Proteomes" id="UP001066276">
    <property type="component" value="Chromosome 9"/>
</dbReference>
<feature type="region of interest" description="Disordered" evidence="1">
    <location>
        <begin position="385"/>
        <end position="424"/>
    </location>
</feature>
<organism evidence="2 3">
    <name type="scientific">Pleurodeles waltl</name>
    <name type="common">Iberian ribbed newt</name>
    <dbReference type="NCBI Taxonomy" id="8319"/>
    <lineage>
        <taxon>Eukaryota</taxon>
        <taxon>Metazoa</taxon>
        <taxon>Chordata</taxon>
        <taxon>Craniata</taxon>
        <taxon>Vertebrata</taxon>
        <taxon>Euteleostomi</taxon>
        <taxon>Amphibia</taxon>
        <taxon>Batrachia</taxon>
        <taxon>Caudata</taxon>
        <taxon>Salamandroidea</taxon>
        <taxon>Salamandridae</taxon>
        <taxon>Pleurodelinae</taxon>
        <taxon>Pleurodeles</taxon>
    </lineage>
</organism>
<evidence type="ECO:0000256" key="1">
    <source>
        <dbReference type="SAM" id="MobiDB-lite"/>
    </source>
</evidence>
<keyword evidence="3" id="KW-1185">Reference proteome</keyword>
<sequence>MIDYYVICGYDPHSLSVEELQGRNEFLQYLLAEASKNVLDRGSAFATSAQDVYSQEKMVNSSPHASASQIHFQDAVKTKNPDTVQEATLGIPLFSVECFSPSRPVSQNSKCSADSYKDLSVPQSFQVSRLDPVSKGSVKTVGFLSSTQMACAPPKLDDSTSVSIPKCCADSCKDLPVPQCFQVSRIEPVSNGSVKTVGFLSSTHKACALPKLDDNTPVSIPKNSAKPFSILSGFENNMDRHTLKEQFWQIKRQILDFFDEYVVTYTRNRAHGLFSSMHISLLPEPDILFICKVEEVTEQLMETTARQFENLKKENDHQLWLKEQYATLCVSPKTSIEQIVPSINDSQKTAPVINISASSSDSLSACSSPVKIPVQLTESLTSLRDVTPLDSKDGSESSEGSVSAPLSEQIKPKEEESSDADSNSCTLRNQYMTLLEINGKLCNSVEEFESSDDSGSCLAQTVENSDKEESQQSETEQPVIRNESLLLELDTVAASTTDPDLLIPANVYPVSSSTISEDKISELPVSDLDLKPATLMSPAVSLKLKTPENQHSETEVQVMKDVIFPTKTKDLNLNLVFEDLMISTVPSVLLQETIINSKARAENLDTNVKTISEETPVPFLSKEQPFSVNRVEDQLPVVETLCKETISDTMNTPQSTCNDEISVLSEDHPKELACGTSTFSDVNPVSKDLKTLVAPEFDTPKSSKTKENSDFFMFTLRKPVTHVSQASMLCKPQTTINANTAAETDRSCLSEGVTDLTVTNTPIISSKEDSTEQETKDLKNTAHNAIPDLLAPESTSPETNSMHSSRITRTIKRKDIGAHMGISTCFAHWKIHL</sequence>
<evidence type="ECO:0000313" key="3">
    <source>
        <dbReference type="Proteomes" id="UP001066276"/>
    </source>
</evidence>
<reference evidence="2" key="1">
    <citation type="journal article" date="2022" name="bioRxiv">
        <title>Sequencing and chromosome-scale assembly of the giantPleurodeles waltlgenome.</title>
        <authorList>
            <person name="Brown T."/>
            <person name="Elewa A."/>
            <person name="Iarovenko S."/>
            <person name="Subramanian E."/>
            <person name="Araus A.J."/>
            <person name="Petzold A."/>
            <person name="Susuki M."/>
            <person name="Suzuki K.-i.T."/>
            <person name="Hayashi T."/>
            <person name="Toyoda A."/>
            <person name="Oliveira C."/>
            <person name="Osipova E."/>
            <person name="Leigh N.D."/>
            <person name="Simon A."/>
            <person name="Yun M.H."/>
        </authorList>
    </citation>
    <scope>NUCLEOTIDE SEQUENCE</scope>
    <source>
        <strain evidence="2">20211129_DDA</strain>
        <tissue evidence="2">Liver</tissue>
    </source>
</reference>